<gene>
    <name evidence="1" type="ORF">L3X38_044169</name>
</gene>
<dbReference type="Proteomes" id="UP001054821">
    <property type="component" value="Chromosome 8"/>
</dbReference>
<dbReference type="AlphaFoldDB" id="A0AAD4YNN4"/>
<proteinExistence type="predicted"/>
<keyword evidence="2" id="KW-1185">Reference proteome</keyword>
<accession>A0AAD4YNN4</accession>
<sequence length="141" mass="15862">MEWRSVKVWVDTTNPEENRCMKRKLIRLGLKCTEFPVAIDFVASHPTFTTYVDFFAAKKSAARSLQEAKQEKADISICLQSAVWVIVTSKTELDYFLDVNLDQGLNDQRRIHVHMAEIQPVEASGICLVAIAAGLTSAMDE</sequence>
<protein>
    <submittedName>
        <fullName evidence="1">Uncharacterized protein</fullName>
    </submittedName>
</protein>
<comment type="caution">
    <text evidence="1">The sequence shown here is derived from an EMBL/GenBank/DDBJ whole genome shotgun (WGS) entry which is preliminary data.</text>
</comment>
<name>A0AAD4YNN4_PRUDU</name>
<reference evidence="1 2" key="1">
    <citation type="journal article" date="2022" name="G3 (Bethesda)">
        <title>Whole-genome sequence and methylome profiling of the almond [Prunus dulcis (Mill.) D.A. Webb] cultivar 'Nonpareil'.</title>
        <authorList>
            <person name="D'Amico-Willman K.M."/>
            <person name="Ouma W.Z."/>
            <person name="Meulia T."/>
            <person name="Sideli G.M."/>
            <person name="Gradziel T.M."/>
            <person name="Fresnedo-Ramirez J."/>
        </authorList>
    </citation>
    <scope>NUCLEOTIDE SEQUENCE [LARGE SCALE GENOMIC DNA]</scope>
    <source>
        <strain evidence="1">Clone GOH B32 T37-40</strain>
    </source>
</reference>
<organism evidence="1 2">
    <name type="scientific">Prunus dulcis</name>
    <name type="common">Almond</name>
    <name type="synonym">Amygdalus dulcis</name>
    <dbReference type="NCBI Taxonomy" id="3755"/>
    <lineage>
        <taxon>Eukaryota</taxon>
        <taxon>Viridiplantae</taxon>
        <taxon>Streptophyta</taxon>
        <taxon>Embryophyta</taxon>
        <taxon>Tracheophyta</taxon>
        <taxon>Spermatophyta</taxon>
        <taxon>Magnoliopsida</taxon>
        <taxon>eudicotyledons</taxon>
        <taxon>Gunneridae</taxon>
        <taxon>Pentapetalae</taxon>
        <taxon>rosids</taxon>
        <taxon>fabids</taxon>
        <taxon>Rosales</taxon>
        <taxon>Rosaceae</taxon>
        <taxon>Amygdaloideae</taxon>
        <taxon>Amygdaleae</taxon>
        <taxon>Prunus</taxon>
    </lineage>
</organism>
<evidence type="ECO:0000313" key="1">
    <source>
        <dbReference type="EMBL" id="KAI5314993.1"/>
    </source>
</evidence>
<dbReference type="EMBL" id="JAJFAZ020000008">
    <property type="protein sequence ID" value="KAI5314993.1"/>
    <property type="molecule type" value="Genomic_DNA"/>
</dbReference>
<evidence type="ECO:0000313" key="2">
    <source>
        <dbReference type="Proteomes" id="UP001054821"/>
    </source>
</evidence>